<accession>A0A9D9N846</accession>
<evidence type="ECO:0000313" key="1">
    <source>
        <dbReference type="EMBL" id="MBO8464043.1"/>
    </source>
</evidence>
<keyword evidence="1" id="KW-0808">Transferase</keyword>
<reference evidence="1" key="1">
    <citation type="submission" date="2020-10" db="EMBL/GenBank/DDBJ databases">
        <authorList>
            <person name="Gilroy R."/>
        </authorList>
    </citation>
    <scope>NUCLEOTIDE SEQUENCE</scope>
    <source>
        <strain evidence="1">E3-2379</strain>
    </source>
</reference>
<name>A0A9D9N846_9FIRM</name>
<dbReference type="Proteomes" id="UP000823618">
    <property type="component" value="Unassembled WGS sequence"/>
</dbReference>
<dbReference type="InterPro" id="IPR029063">
    <property type="entry name" value="SAM-dependent_MTases_sf"/>
</dbReference>
<dbReference type="GO" id="GO:0032259">
    <property type="term" value="P:methylation"/>
    <property type="evidence" value="ECO:0007669"/>
    <property type="project" value="UniProtKB-KW"/>
</dbReference>
<dbReference type="PANTHER" id="PTHR38451">
    <property type="entry name" value="TRNA (ADENINE(22)-N(1))-METHYLTRANSFERASE"/>
    <property type="match status" value="1"/>
</dbReference>
<proteinExistence type="predicted"/>
<dbReference type="AlphaFoldDB" id="A0A9D9N846"/>
<dbReference type="PIRSF" id="PIRSF018637">
    <property type="entry name" value="TrmK"/>
    <property type="match status" value="1"/>
</dbReference>
<dbReference type="Pfam" id="PF12847">
    <property type="entry name" value="Methyltransf_18"/>
    <property type="match status" value="1"/>
</dbReference>
<dbReference type="GO" id="GO:0160105">
    <property type="term" value="F:tRNA (adenine(22)-N1)-methyltransferase activity"/>
    <property type="evidence" value="ECO:0007669"/>
    <property type="project" value="InterPro"/>
</dbReference>
<dbReference type="SUPFAM" id="SSF53335">
    <property type="entry name" value="S-adenosyl-L-methionine-dependent methyltransferases"/>
    <property type="match status" value="1"/>
</dbReference>
<dbReference type="EMBL" id="JADIML010000253">
    <property type="protein sequence ID" value="MBO8464043.1"/>
    <property type="molecule type" value="Genomic_DNA"/>
</dbReference>
<sequence>MTVSKRMETVISMVTKGNKVADIGTDHGYVPIALIQRGIVPEAIAMDVRKGPLQKAKENRMAYQMEEKIEIRLSDGLQQLKAGEVDTIIIAGMGGELIARILKEGETIVQSVKELIVQPQSEIYKVRKQLHELGFQIVKEEMLIEEGKYYTVMKAVAGRQTYKDEVEYFYGKLLLEERNPILYQWLEKEYCTTKELYKKIEYVDSPAAIIRKEELLHTLELIKGGIAYYES</sequence>
<reference evidence="1" key="2">
    <citation type="journal article" date="2021" name="PeerJ">
        <title>Extensive microbial diversity within the chicken gut microbiome revealed by metagenomics and culture.</title>
        <authorList>
            <person name="Gilroy R."/>
            <person name="Ravi A."/>
            <person name="Getino M."/>
            <person name="Pursley I."/>
            <person name="Horton D.L."/>
            <person name="Alikhan N.F."/>
            <person name="Baker D."/>
            <person name="Gharbi K."/>
            <person name="Hall N."/>
            <person name="Watson M."/>
            <person name="Adriaenssens E.M."/>
            <person name="Foster-Nyarko E."/>
            <person name="Jarju S."/>
            <person name="Secka A."/>
            <person name="Antonio M."/>
            <person name="Oren A."/>
            <person name="Chaudhuri R.R."/>
            <person name="La Ragione R."/>
            <person name="Hildebrand F."/>
            <person name="Pallen M.J."/>
        </authorList>
    </citation>
    <scope>NUCLEOTIDE SEQUENCE</scope>
    <source>
        <strain evidence="1">E3-2379</strain>
    </source>
</reference>
<organism evidence="1 2">
    <name type="scientific">Candidatus Scybalomonas excrementavium</name>
    <dbReference type="NCBI Taxonomy" id="2840943"/>
    <lineage>
        <taxon>Bacteria</taxon>
        <taxon>Bacillati</taxon>
        <taxon>Bacillota</taxon>
        <taxon>Clostridia</taxon>
        <taxon>Lachnospirales</taxon>
        <taxon>Lachnospiraceae</taxon>
        <taxon>Lachnospiraceae incertae sedis</taxon>
        <taxon>Candidatus Scybalomonas</taxon>
    </lineage>
</organism>
<dbReference type="InterPro" id="IPR006901">
    <property type="entry name" value="TrmK"/>
</dbReference>
<dbReference type="PANTHER" id="PTHR38451:SF1">
    <property type="entry name" value="TRNA (ADENINE(22)-N(1))-METHYLTRANSFERASE"/>
    <property type="match status" value="1"/>
</dbReference>
<protein>
    <submittedName>
        <fullName evidence="1">SAM-dependent methyltransferase</fullName>
    </submittedName>
</protein>
<keyword evidence="1" id="KW-0489">Methyltransferase</keyword>
<dbReference type="Gene3D" id="3.40.50.150">
    <property type="entry name" value="Vaccinia Virus protein VP39"/>
    <property type="match status" value="1"/>
</dbReference>
<comment type="caution">
    <text evidence="1">The sequence shown here is derived from an EMBL/GenBank/DDBJ whole genome shotgun (WGS) entry which is preliminary data.</text>
</comment>
<gene>
    <name evidence="1" type="ORF">IAC13_08940</name>
</gene>
<evidence type="ECO:0000313" key="2">
    <source>
        <dbReference type="Proteomes" id="UP000823618"/>
    </source>
</evidence>
<dbReference type="CDD" id="cd02440">
    <property type="entry name" value="AdoMet_MTases"/>
    <property type="match status" value="1"/>
</dbReference>